<feature type="region of interest" description="Disordered" evidence="2">
    <location>
        <begin position="2830"/>
        <end position="2858"/>
    </location>
</feature>
<sequence length="2956" mass="313851">MTAENMNLSSTIAVEDARGLKQKIQFSHSSASFIVRRAAAVLRALSVGPNLSSHPHPSICRAVIPATAQRLSKGKCKRLKGQEKKYYRAIPEENANVGSSDVTLDHSAQLPEKHNTKGVSADGGLISADPEWSAFLQAVIKKDYAVGYLLMNYIGLSTLALSSLLVSILGRSQPKFVQLRPLMRNKLYSGTSSHQKAPPDSPPPFITPFLTALGMSKASISKVLDRVHLSTQLQWQQLLQETVSSVPALSKSIASGHRVPAAPTNKADKTTSSSETFPEENLEDDIPMYSGVTEEALPSRATTLASNGDEQGGGSGNGSGGSSDLPYWDDDGDEQGNNGVDELLARWAAWLQQQLLQLLPAAMSLSLVLPPAGCTYLIRSLISTHADSKKSLNTRAASSRGALGLPALPCSSSPSRRSTIVNSVSARPLSHDLTVHEEIHSGEAVLELNSRGLHHHLLASWPASWLPQDGICPTPDTYVMTQLEGSYHPQQQQGSQYPASTAWLQSAAGPPLPASELAALSWLSQNMGTSPSLVASSASLLLTQLKKSQQSEACVAAHAVAELAVEKAAFAVSIKEERTMFENALQDQALMHQQQLQDAEFKEARAASHAIVSVAVAKAIAAEASELHAYASSFLAASSTPANPPRSTSSFHYAMGGASAVLVSASPATRDLLNAAAASAMRSSGGCRRITASSVLDMCEALSRESSSGGADGVVMLALQHSRQPMEDGQQGAILMSDTCTPAIADKPFDQELDQQARLALAGMSRFPISSNSGRDEIECVKAGNSALLSILTDVAYSLEQGREREAAMAVHHLVQLAFTKVVSQHEIMLLRAQQVVVLPSQGGAVQGTSHPLETADVSIQAVETTSKDNLELLNTTVRLCQDLGAAESLLNEASCHAALISAEVASVSSLCDIASAHEALKIQLCLKEEAFKVLSATSSATEVMLKADIHELQGKLETALSTMEFSNTRIASLQLQLNASCSLEQQLQADLNSAHCLLKETRCQNVAAQEAQQQLHQDLVAAQDKEACLQSELVHYKQILLEESEQASVSESEMATQKRRRHDATLKLEASLLQLIQADKDMDAKTHAVSSHLVSQLMSATSQLYSATISQDGLQSKWGSLVEDACSIVSQRDLDLHSHLMREASVSQWVAQLDCTMDHFQHQYQEAADAVAGVAKGRLDIVQRLCTELDERVEGLNSEVVRVSAELAAERSERYNLEQQHEALSLSHGGLRAQHTALVQDLDTLTTQHASLVQEYDSLTAQHTSLVQVHSVLDSQHATMGQEAETLTLQYATVVQDLDALTTKHGSLFQDHVALTAQNASLLKVHDALTAEHDSLIQIHGTLTEQHTNLSQDLSALATEHASLLLDHGAVITQQVDIEASAKSLQEAESEYSKTQRDMTLLNSKLVFEIDQACQQLDLMQIERIELLQQHEEGLSMLEKSQSENSSLLRHQQSLTLKLTALAVRGQELRGQVSNELEGQLRGQVSNELEGRQVSNELEGQLRGQVSNELEGQLLQLQSEVQHLRSQTAELAAENRAEALLANVCERSLVKMLVEGALWKCVAAAEVHQLQLNLLQLTTGFETYVLASPVSFTSVGDDQVQPYVMERHLDEVASADDDGWGSTEAGCVEPQAAVEAGFSSPSETAYDSHPDEHGADLSSLHRPLSDKEALINALINQVTGMQAHVHALQEEMVWKQETLAAGPTPMELAELAALSGGRLSARLGSSWKLPPGSLATPAGSRLAISSKDHTPSSQISATTARPVGSAAAGAFIRRDSLGLAATHWPDMSYLFTLADTALLTARAEGAAAMASGGSPMRHRLAHQLLTTPNSTRESSPSQRPMSPTALMTALGASSSPAALSRLGRSPLSEAAHHHTSSAQLRRLLQNSVALIESPFMSASAQHQQPTGQTANVSLQGMSPSRPVHERVDHLQNCMEQMMQMLSLARKKLEEAQPGNIGEPCGGGDDTAVDVMKGGMAGCSGEDQQQQQQQLEHLPQELRQELQAQINNLQPPETTPTSDKRTKHARNSSVVNPLYIPFELPGTAAEGPLLPKPSGDDDGLIPQPCTPRHESSDSCSEDNKNQQLAVIRGSDENTLAQSVIPHQSNSSPSVRRISSLPLSTAVSVDDTLHHISSPAKIGAREGLQQAIGSPASSPSGNATLTSRSPRPAARRYATAAAAGVLNTGASARSSSLRSSSTRLSAAVHSGPASSLSHEGSAVGGTSNALTRSSSHHVTSNHKQQQQLSEEVLMQPLHKLAAISPRKYNKEGHQPAPLPTPFSAIAGSKYVPRHPAAPQRTKEGVGVSNKASAAAGDAQLASSSPSVLLPKEQRTGRGSSNPSDDHMGNHYNSITTGDDSAGRAFDSITTRSASVSTDFDVKSSGSVMRASADKAASRSTSLRGSRNGSLQLGGNSPSSSPKLAKSVSASGPLITKAIASLSASARASRSNSRSSASSSLKAIINSSTLKEDTSLQVMKAGQLFTTASSTVSLLTTAVGEPIAGGDLLQPPHPVTLLSGLAVIKESLSSPPMSEHEVPQDNPLLPPLLSALPLLNSQQSSVYDSSVGTGIVVSKASQIADSSVGTGIVVSKASQNADSSVGTGIVVSKASQNAVKAAGNKVAIENQTVDEQDMPVVKHVTPSPLLNTMVNTDSCSQMPLLQQVDEPSFVGMQNASSSSATSIHPGRHYEHSSRHDPDHDAPKMTDDGTVSSQVFSSSPEGPLMRDSPAARRSQHMLVLSSSTAATGGDKGEELESYRAQPISRFGCGMIPRFRSKPRKHFDSSYPASEASLSSLHDLVGASSVTDLPRDLVGASSVTDLPRDLVGASSVTDLPRDLVGASSVTDLPRDSVEGVEQQDRRTWPTRTAVGAEAFSGSSSSDVRLGGQAALEGDVGRDEGIRSVDEVAWASGVNSMLASGPSVDLSSASAMTCPPLEGYQCAEAKPKKSLSQRITRKISKIFMG</sequence>
<name>A0A250XKR1_9CHLO</name>
<feature type="compositionally biased region" description="Acidic residues" evidence="2">
    <location>
        <begin position="277"/>
        <end position="286"/>
    </location>
</feature>
<feature type="compositionally biased region" description="Low complexity" evidence="2">
    <location>
        <begin position="2161"/>
        <end position="2170"/>
    </location>
</feature>
<feature type="region of interest" description="Disordered" evidence="2">
    <location>
        <begin position="1640"/>
        <end position="1660"/>
    </location>
</feature>
<dbReference type="EMBL" id="BEGY01000104">
    <property type="protein sequence ID" value="GAX83681.1"/>
    <property type="molecule type" value="Genomic_DNA"/>
</dbReference>
<feature type="region of interest" description="Disordered" evidence="2">
    <location>
        <begin position="304"/>
        <end position="336"/>
    </location>
</feature>
<comment type="caution">
    <text evidence="4">The sequence shown here is derived from an EMBL/GenBank/DDBJ whole genome shotgun (WGS) entry which is preliminary data.</text>
</comment>
<feature type="compositionally biased region" description="Polar residues" evidence="2">
    <location>
        <begin position="2008"/>
        <end position="2017"/>
    </location>
</feature>
<dbReference type="OrthoDB" id="10254988at2759"/>
<feature type="compositionally biased region" description="Polar residues" evidence="2">
    <location>
        <begin position="2146"/>
        <end position="2160"/>
    </location>
</feature>
<keyword evidence="3" id="KW-0472">Membrane</keyword>
<feature type="compositionally biased region" description="Low complexity" evidence="2">
    <location>
        <begin position="2306"/>
        <end position="2319"/>
    </location>
</feature>
<proteinExistence type="predicted"/>
<feature type="compositionally biased region" description="Polar residues" evidence="2">
    <location>
        <begin position="2666"/>
        <end position="2676"/>
    </location>
</feature>
<feature type="region of interest" description="Disordered" evidence="2">
    <location>
        <begin position="2198"/>
        <end position="2242"/>
    </location>
</feature>
<feature type="region of interest" description="Disordered" evidence="2">
    <location>
        <begin position="2370"/>
        <end position="2422"/>
    </location>
</feature>
<feature type="compositionally biased region" description="Polar residues" evidence="2">
    <location>
        <begin position="2702"/>
        <end position="2713"/>
    </location>
</feature>
<gene>
    <name evidence="4" type="ORF">CEUSTIGMA_g11106.t1</name>
</gene>
<feature type="region of interest" description="Disordered" evidence="2">
    <location>
        <begin position="254"/>
        <end position="286"/>
    </location>
</feature>
<feature type="compositionally biased region" description="Low complexity" evidence="2">
    <location>
        <begin position="1982"/>
        <end position="1991"/>
    </location>
</feature>
<feature type="compositionally biased region" description="Basic and acidic residues" evidence="2">
    <location>
        <begin position="2840"/>
        <end position="2855"/>
    </location>
</feature>
<feature type="compositionally biased region" description="Polar residues" evidence="2">
    <location>
        <begin position="2392"/>
        <end position="2416"/>
    </location>
</feature>
<keyword evidence="3" id="KW-1133">Transmembrane helix</keyword>
<evidence type="ECO:0000256" key="3">
    <source>
        <dbReference type="SAM" id="Phobius"/>
    </source>
</evidence>
<dbReference type="Gene3D" id="1.10.287.1490">
    <property type="match status" value="1"/>
</dbReference>
<feature type="compositionally biased region" description="Polar residues" evidence="2">
    <location>
        <begin position="2207"/>
        <end position="2242"/>
    </location>
</feature>
<feature type="region of interest" description="Disordered" evidence="2">
    <location>
        <begin position="2666"/>
        <end position="2729"/>
    </location>
</feature>
<feature type="coiled-coil region" evidence="1">
    <location>
        <begin position="1508"/>
        <end position="1535"/>
    </location>
</feature>
<feature type="compositionally biased region" description="Basic and acidic residues" evidence="2">
    <location>
        <begin position="2681"/>
        <end position="2700"/>
    </location>
</feature>
<feature type="transmembrane region" description="Helical" evidence="3">
    <location>
        <begin position="150"/>
        <end position="170"/>
    </location>
</feature>
<feature type="compositionally biased region" description="Basic and acidic residues" evidence="2">
    <location>
        <begin position="2067"/>
        <end position="2080"/>
    </location>
</feature>
<keyword evidence="3" id="KW-0812">Transmembrane</keyword>
<feature type="region of interest" description="Disordered" evidence="2">
    <location>
        <begin position="2045"/>
        <end position="2081"/>
    </location>
</feature>
<reference evidence="4 5" key="1">
    <citation type="submission" date="2017-08" db="EMBL/GenBank/DDBJ databases">
        <title>Acidophilic green algal genome provides insights into adaptation to an acidic environment.</title>
        <authorList>
            <person name="Hirooka S."/>
            <person name="Hirose Y."/>
            <person name="Kanesaki Y."/>
            <person name="Higuchi S."/>
            <person name="Fujiwara T."/>
            <person name="Onuma R."/>
            <person name="Era A."/>
            <person name="Ohbayashi R."/>
            <person name="Uzuka A."/>
            <person name="Nozaki H."/>
            <person name="Yoshikawa H."/>
            <person name="Miyagishima S.Y."/>
        </authorList>
    </citation>
    <scope>NUCLEOTIDE SEQUENCE [LARGE SCALE GENOMIC DNA]</scope>
    <source>
        <strain evidence="4 5">NIES-2499</strain>
    </source>
</reference>
<dbReference type="PANTHER" id="PTHR45615:SF66">
    <property type="entry name" value="CARD DOMAIN-CONTAINING PROTEIN"/>
    <property type="match status" value="1"/>
</dbReference>
<feature type="compositionally biased region" description="Basic and acidic residues" evidence="2">
    <location>
        <begin position="1647"/>
        <end position="1656"/>
    </location>
</feature>
<dbReference type="PANTHER" id="PTHR45615">
    <property type="entry name" value="MYOSIN HEAVY CHAIN, NON-MUSCLE"/>
    <property type="match status" value="1"/>
</dbReference>
<keyword evidence="1" id="KW-0175">Coiled coil</keyword>
<organism evidence="4 5">
    <name type="scientific">Chlamydomonas eustigma</name>
    <dbReference type="NCBI Taxonomy" id="1157962"/>
    <lineage>
        <taxon>Eukaryota</taxon>
        <taxon>Viridiplantae</taxon>
        <taxon>Chlorophyta</taxon>
        <taxon>core chlorophytes</taxon>
        <taxon>Chlorophyceae</taxon>
        <taxon>CS clade</taxon>
        <taxon>Chlamydomonadales</taxon>
        <taxon>Chlamydomonadaceae</taxon>
        <taxon>Chlamydomonas</taxon>
    </lineage>
</organism>
<feature type="compositionally biased region" description="Gly residues" evidence="2">
    <location>
        <begin position="310"/>
        <end position="321"/>
    </location>
</feature>
<keyword evidence="5" id="KW-1185">Reference proteome</keyword>
<feature type="region of interest" description="Disordered" evidence="2">
    <location>
        <begin position="2289"/>
        <end position="2356"/>
    </location>
</feature>
<feature type="region of interest" description="Disordered" evidence="2">
    <location>
        <begin position="2008"/>
        <end position="2030"/>
    </location>
</feature>
<protein>
    <submittedName>
        <fullName evidence="4">Uncharacterized protein</fullName>
    </submittedName>
</protein>
<dbReference type="Proteomes" id="UP000232323">
    <property type="component" value="Unassembled WGS sequence"/>
</dbReference>
<evidence type="ECO:0000256" key="1">
    <source>
        <dbReference type="SAM" id="Coils"/>
    </source>
</evidence>
<evidence type="ECO:0000256" key="2">
    <source>
        <dbReference type="SAM" id="MobiDB-lite"/>
    </source>
</evidence>
<feature type="coiled-coil region" evidence="1">
    <location>
        <begin position="1379"/>
        <end position="1406"/>
    </location>
</feature>
<feature type="region of interest" description="Disordered" evidence="2">
    <location>
        <begin position="1972"/>
        <end position="1991"/>
    </location>
</feature>
<accession>A0A250XKR1</accession>
<feature type="region of interest" description="Disordered" evidence="2">
    <location>
        <begin position="2146"/>
        <end position="2170"/>
    </location>
</feature>
<evidence type="ECO:0000313" key="4">
    <source>
        <dbReference type="EMBL" id="GAX83681.1"/>
    </source>
</evidence>
<feature type="coiled-coil region" evidence="1">
    <location>
        <begin position="1180"/>
        <end position="1214"/>
    </location>
</feature>
<evidence type="ECO:0000313" key="5">
    <source>
        <dbReference type="Proteomes" id="UP000232323"/>
    </source>
</evidence>